<evidence type="ECO:0000256" key="1">
    <source>
        <dbReference type="SAM" id="MobiDB-lite"/>
    </source>
</evidence>
<evidence type="ECO:0000256" key="2">
    <source>
        <dbReference type="SAM" id="Phobius"/>
    </source>
</evidence>
<name>A0ABS3RU93_9ACTN</name>
<evidence type="ECO:0000313" key="4">
    <source>
        <dbReference type="Proteomes" id="UP000680206"/>
    </source>
</evidence>
<keyword evidence="2" id="KW-1133">Transmembrane helix</keyword>
<organism evidence="3 4">
    <name type="scientific">Actinomadura violacea</name>
    <dbReference type="NCBI Taxonomy" id="2819934"/>
    <lineage>
        <taxon>Bacteria</taxon>
        <taxon>Bacillati</taxon>
        <taxon>Actinomycetota</taxon>
        <taxon>Actinomycetes</taxon>
        <taxon>Streptosporangiales</taxon>
        <taxon>Thermomonosporaceae</taxon>
        <taxon>Actinomadura</taxon>
    </lineage>
</organism>
<dbReference type="EMBL" id="JAGEPF010000013">
    <property type="protein sequence ID" value="MBO2460335.1"/>
    <property type="molecule type" value="Genomic_DNA"/>
</dbReference>
<dbReference type="Proteomes" id="UP000680206">
    <property type="component" value="Unassembled WGS sequence"/>
</dbReference>
<keyword evidence="4" id="KW-1185">Reference proteome</keyword>
<accession>A0ABS3RU93</accession>
<protein>
    <recommendedName>
        <fullName evidence="5">SAF domain-containing protein</fullName>
    </recommendedName>
</protein>
<feature type="region of interest" description="Disordered" evidence="1">
    <location>
        <begin position="1"/>
        <end position="26"/>
    </location>
</feature>
<keyword evidence="2" id="KW-0472">Membrane</keyword>
<gene>
    <name evidence="3" type="ORF">J4709_22400</name>
</gene>
<evidence type="ECO:0000313" key="3">
    <source>
        <dbReference type="EMBL" id="MBO2460335.1"/>
    </source>
</evidence>
<proteinExistence type="predicted"/>
<dbReference type="RefSeq" id="WP_208243727.1">
    <property type="nucleotide sequence ID" value="NZ_JAGEPF010000013.1"/>
</dbReference>
<evidence type="ECO:0008006" key="5">
    <source>
        <dbReference type="Google" id="ProtNLM"/>
    </source>
</evidence>
<reference evidence="3 4" key="1">
    <citation type="submission" date="2021-03" db="EMBL/GenBank/DDBJ databases">
        <title>Actinomadura violae sp. nov., isolated from lichen in Thailand.</title>
        <authorList>
            <person name="Kanchanasin P."/>
            <person name="Saeng-In P."/>
            <person name="Phongsopitanun W."/>
            <person name="Yuki M."/>
            <person name="Kudo T."/>
            <person name="Ohkuma M."/>
            <person name="Tanasupawat S."/>
        </authorList>
    </citation>
    <scope>NUCLEOTIDE SEQUENCE [LARGE SCALE GENOMIC DNA]</scope>
    <source>
        <strain evidence="3 4">LCR2-06</strain>
    </source>
</reference>
<feature type="transmembrane region" description="Helical" evidence="2">
    <location>
        <begin position="35"/>
        <end position="55"/>
    </location>
</feature>
<comment type="caution">
    <text evidence="3">The sequence shown here is derived from an EMBL/GenBank/DDBJ whole genome shotgun (WGS) entry which is preliminary data.</text>
</comment>
<keyword evidence="2" id="KW-0812">Transmembrane</keyword>
<dbReference type="CDD" id="cd11614">
    <property type="entry name" value="SAF_CpaB_FlgA_like"/>
    <property type="match status" value="1"/>
</dbReference>
<feature type="compositionally biased region" description="Low complexity" evidence="1">
    <location>
        <begin position="1"/>
        <end position="17"/>
    </location>
</feature>
<sequence>MKSSSRTLPRPRLARTTGDPAPASLGRLPRQRRPLWIASGAILILVAVVANVQMVQASGTRVPVVLLARDVPMGRKIVEADLAVTRVATDPAVTTVPGRQLKDVVGRRAAIGLRKGSLLAAWQLATEPTPHQGEALVSVPLKSSAMPPGLAPGWKVRVVFTAGSQDQGAAGSAAQARQITNLRDVQAVVDDVNGPDAEGAMTASLLVADSDSSTVAREAAAGLVVLVVTERRG</sequence>